<dbReference type="PROSITE" id="PS51935">
    <property type="entry name" value="NLPC_P60"/>
    <property type="match status" value="1"/>
</dbReference>
<evidence type="ECO:0000256" key="4">
    <source>
        <dbReference type="ARBA" id="ARBA00022807"/>
    </source>
</evidence>
<sequence>MASETDDVRYTHSLRRVFWWTLAAGAAVSGALLFSAAEASAQPVTVPGLGTFELPNEIPLPPGLPGVQVANPPQESAPSAAPSAAPSRAEFSAPGIAFALPDIPGLEYSSLAGIPGIKVPTPAYPRVAPMKTTGEVAVDAARAKLGSSYSANSAGPDSFDCSGLVQWSYGQAGVSVPRTSYDQLAAGTPVPREDLRPGDLVSFYGGGHSALYAGDGNVIHASTYGTGVTMSPLASMPYAGAARFRN</sequence>
<comment type="similarity">
    <text evidence="1">Belongs to the peptidase C40 family.</text>
</comment>
<evidence type="ECO:0000256" key="1">
    <source>
        <dbReference type="ARBA" id="ARBA00007074"/>
    </source>
</evidence>
<feature type="domain" description="NlpC/P60" evidence="6">
    <location>
        <begin position="131"/>
        <end position="246"/>
    </location>
</feature>
<evidence type="ECO:0000313" key="8">
    <source>
        <dbReference type="Proteomes" id="UP000321424"/>
    </source>
</evidence>
<dbReference type="EMBL" id="BJXA01000027">
    <property type="protein sequence ID" value="GEM39660.1"/>
    <property type="molecule type" value="Genomic_DNA"/>
</dbReference>
<dbReference type="GO" id="GO:0008234">
    <property type="term" value="F:cysteine-type peptidase activity"/>
    <property type="evidence" value="ECO:0007669"/>
    <property type="project" value="UniProtKB-KW"/>
</dbReference>
<name>A0A511MG52_9NOCA</name>
<dbReference type="Gene3D" id="3.90.1720.10">
    <property type="entry name" value="endopeptidase domain like (from Nostoc punctiforme)"/>
    <property type="match status" value="1"/>
</dbReference>
<evidence type="ECO:0000256" key="5">
    <source>
        <dbReference type="SAM" id="MobiDB-lite"/>
    </source>
</evidence>
<comment type="caution">
    <text evidence="7">The sequence shown here is derived from an EMBL/GenBank/DDBJ whole genome shotgun (WGS) entry which is preliminary data.</text>
</comment>
<dbReference type="GO" id="GO:0006508">
    <property type="term" value="P:proteolysis"/>
    <property type="evidence" value="ECO:0007669"/>
    <property type="project" value="UniProtKB-KW"/>
</dbReference>
<reference evidence="7 8" key="1">
    <citation type="submission" date="2019-07" db="EMBL/GenBank/DDBJ databases">
        <title>Whole genome shotgun sequence of Nocardia ninae NBRC 108245.</title>
        <authorList>
            <person name="Hosoyama A."/>
            <person name="Uohara A."/>
            <person name="Ohji S."/>
            <person name="Ichikawa N."/>
        </authorList>
    </citation>
    <scope>NUCLEOTIDE SEQUENCE [LARGE SCALE GENOMIC DNA]</scope>
    <source>
        <strain evidence="7 8">NBRC 108245</strain>
    </source>
</reference>
<protein>
    <recommendedName>
        <fullName evidence="6">NlpC/P60 domain-containing protein</fullName>
    </recommendedName>
</protein>
<dbReference type="Pfam" id="PF00877">
    <property type="entry name" value="NLPC_P60"/>
    <property type="match status" value="1"/>
</dbReference>
<dbReference type="RefSeq" id="WP_147133738.1">
    <property type="nucleotide sequence ID" value="NZ_BJXA01000027.1"/>
</dbReference>
<evidence type="ECO:0000313" key="7">
    <source>
        <dbReference type="EMBL" id="GEM39660.1"/>
    </source>
</evidence>
<evidence type="ECO:0000256" key="2">
    <source>
        <dbReference type="ARBA" id="ARBA00022670"/>
    </source>
</evidence>
<organism evidence="7 8">
    <name type="scientific">Nocardia ninae NBRC 108245</name>
    <dbReference type="NCBI Taxonomy" id="1210091"/>
    <lineage>
        <taxon>Bacteria</taxon>
        <taxon>Bacillati</taxon>
        <taxon>Actinomycetota</taxon>
        <taxon>Actinomycetes</taxon>
        <taxon>Mycobacteriales</taxon>
        <taxon>Nocardiaceae</taxon>
        <taxon>Nocardia</taxon>
    </lineage>
</organism>
<dbReference type="PANTHER" id="PTHR47359:SF3">
    <property type="entry name" value="NLP_P60 DOMAIN-CONTAINING PROTEIN-RELATED"/>
    <property type="match status" value="1"/>
</dbReference>
<dbReference type="PANTHER" id="PTHR47359">
    <property type="entry name" value="PEPTIDOGLYCAN DL-ENDOPEPTIDASE CWLO"/>
    <property type="match status" value="1"/>
</dbReference>
<accession>A0A511MG52</accession>
<dbReference type="OrthoDB" id="5177647at2"/>
<proteinExistence type="inferred from homology"/>
<dbReference type="SUPFAM" id="SSF54001">
    <property type="entry name" value="Cysteine proteinases"/>
    <property type="match status" value="1"/>
</dbReference>
<evidence type="ECO:0000259" key="6">
    <source>
        <dbReference type="PROSITE" id="PS51935"/>
    </source>
</evidence>
<feature type="region of interest" description="Disordered" evidence="5">
    <location>
        <begin position="63"/>
        <end position="86"/>
    </location>
</feature>
<dbReference type="InterPro" id="IPR038765">
    <property type="entry name" value="Papain-like_cys_pep_sf"/>
</dbReference>
<keyword evidence="8" id="KW-1185">Reference proteome</keyword>
<dbReference type="AlphaFoldDB" id="A0A511MG52"/>
<dbReference type="InterPro" id="IPR000064">
    <property type="entry name" value="NLP_P60_dom"/>
</dbReference>
<keyword evidence="2" id="KW-0645">Protease</keyword>
<feature type="compositionally biased region" description="Low complexity" evidence="5">
    <location>
        <begin position="70"/>
        <end position="86"/>
    </location>
</feature>
<keyword evidence="4" id="KW-0788">Thiol protease</keyword>
<keyword evidence="3" id="KW-0378">Hydrolase</keyword>
<gene>
    <name evidence="7" type="ORF">NN4_41790</name>
</gene>
<evidence type="ECO:0000256" key="3">
    <source>
        <dbReference type="ARBA" id="ARBA00022801"/>
    </source>
</evidence>
<dbReference type="InterPro" id="IPR051794">
    <property type="entry name" value="PG_Endopeptidase_C40"/>
</dbReference>
<dbReference type="Proteomes" id="UP000321424">
    <property type="component" value="Unassembled WGS sequence"/>
</dbReference>